<dbReference type="InterPro" id="IPR006357">
    <property type="entry name" value="HAD-SF_hydro_IIA"/>
</dbReference>
<reference evidence="4" key="1">
    <citation type="journal article" date="2008" name="Nat. Genet.">
        <title>The Pristionchus pacificus genome provides a unique perspective on nematode lifestyle and parasitism.</title>
        <authorList>
            <person name="Dieterich C."/>
            <person name="Clifton S.W."/>
            <person name="Schuster L.N."/>
            <person name="Chinwalla A."/>
            <person name="Delehaunty K."/>
            <person name="Dinkelacker I."/>
            <person name="Fulton L."/>
            <person name="Fulton R."/>
            <person name="Godfrey J."/>
            <person name="Minx P."/>
            <person name="Mitreva M."/>
            <person name="Roeseler W."/>
            <person name="Tian H."/>
            <person name="Witte H."/>
            <person name="Yang S.P."/>
            <person name="Wilson R.K."/>
            <person name="Sommer R.J."/>
        </authorList>
    </citation>
    <scope>NUCLEOTIDE SEQUENCE [LARGE SCALE GENOMIC DNA]</scope>
    <source>
        <strain evidence="4">PS312</strain>
    </source>
</reference>
<dbReference type="GO" id="GO:0016791">
    <property type="term" value="F:phosphatase activity"/>
    <property type="evidence" value="ECO:0000318"/>
    <property type="project" value="GO_Central"/>
</dbReference>
<proteinExistence type="predicted"/>
<dbReference type="PANTHER" id="PTHR19288">
    <property type="entry name" value="4-NITROPHENYLPHOSPHATASE-RELATED"/>
    <property type="match status" value="1"/>
</dbReference>
<dbReference type="PROSITE" id="PS51076">
    <property type="entry name" value="MH2"/>
    <property type="match status" value="1"/>
</dbReference>
<dbReference type="GO" id="GO:0006355">
    <property type="term" value="P:regulation of DNA-templated transcription"/>
    <property type="evidence" value="ECO:0007669"/>
    <property type="project" value="InterPro"/>
</dbReference>
<organism evidence="3 4">
    <name type="scientific">Pristionchus pacificus</name>
    <name type="common">Parasitic nematode worm</name>
    <dbReference type="NCBI Taxonomy" id="54126"/>
    <lineage>
        <taxon>Eukaryota</taxon>
        <taxon>Metazoa</taxon>
        <taxon>Ecdysozoa</taxon>
        <taxon>Nematoda</taxon>
        <taxon>Chromadorea</taxon>
        <taxon>Rhabditida</taxon>
        <taxon>Rhabditina</taxon>
        <taxon>Diplogasteromorpha</taxon>
        <taxon>Diplogasteroidea</taxon>
        <taxon>Neodiplogasteridae</taxon>
        <taxon>Pristionchus</taxon>
    </lineage>
</organism>
<dbReference type="Pfam" id="PF13242">
    <property type="entry name" value="Hydrolase_like"/>
    <property type="match status" value="1"/>
</dbReference>
<dbReference type="GO" id="GO:0051239">
    <property type="term" value="P:regulation of multicellular organismal process"/>
    <property type="evidence" value="ECO:0007669"/>
    <property type="project" value="UniProtKB-ARBA"/>
</dbReference>
<accession>A0A8R1Y3C9</accession>
<dbReference type="Proteomes" id="UP000005239">
    <property type="component" value="Unassembled WGS sequence"/>
</dbReference>
<keyword evidence="2" id="KW-1133">Transmembrane helix</keyword>
<feature type="compositionally biased region" description="Acidic residues" evidence="1">
    <location>
        <begin position="768"/>
        <end position="777"/>
    </location>
</feature>
<gene>
    <name evidence="3" type="primary">WBGene00091674</name>
</gene>
<accession>A0A2A6C2U9</accession>
<dbReference type="EnsemblMetazoa" id="PPA02120.1">
    <property type="protein sequence ID" value="PPA02120.1"/>
    <property type="gene ID" value="WBGene00091674"/>
</dbReference>
<dbReference type="GO" id="GO:0050793">
    <property type="term" value="P:regulation of developmental process"/>
    <property type="evidence" value="ECO:0007669"/>
    <property type="project" value="UniProtKB-ARBA"/>
</dbReference>
<keyword evidence="4" id="KW-1185">Reference proteome</keyword>
<feature type="region of interest" description="Disordered" evidence="1">
    <location>
        <begin position="339"/>
        <end position="396"/>
    </location>
</feature>
<dbReference type="SUPFAM" id="SSF56784">
    <property type="entry name" value="HAD-like"/>
    <property type="match status" value="1"/>
</dbReference>
<dbReference type="Pfam" id="PF13344">
    <property type="entry name" value="Hydrolase_6"/>
    <property type="match status" value="1"/>
</dbReference>
<dbReference type="PANTHER" id="PTHR19288:SF93">
    <property type="entry name" value="FI11325P-RELATED"/>
    <property type="match status" value="1"/>
</dbReference>
<dbReference type="InterPro" id="IPR017855">
    <property type="entry name" value="SMAD-like_dom_sf"/>
</dbReference>
<dbReference type="InterPro" id="IPR008984">
    <property type="entry name" value="SMAD_FHA_dom_sf"/>
</dbReference>
<feature type="transmembrane region" description="Helical" evidence="2">
    <location>
        <begin position="1045"/>
        <end position="1065"/>
    </location>
</feature>
<protein>
    <submittedName>
        <fullName evidence="3">Hydrolase</fullName>
    </submittedName>
</protein>
<feature type="region of interest" description="Disordered" evidence="1">
    <location>
        <begin position="763"/>
        <end position="794"/>
    </location>
</feature>
<sequence>MGDKERSKNRMDPTEDLERYIDEVKRKGESLRDETLERLIFSPEGLNAMEEVKIIQKKEEKESGYEEDFADAFEFIQEDVQRAGRSNVNTVAEEVETYEDAQSYFDPTSVSSPVVSPSMRGSLLPLSPDTNFAMHKMSRVSLCSPAAVTPGYFPSNGQGVTRPSHPTSVPPPHTSVIHQHATLPSHRPPNLPPSHQSPVPPQSYPNGNYHSSGMAGPSYSSHMAPSPYIPSSVPLPPSNGSVPSMNMMPSSISNPLFSPYPQPPSNHPYPLHTSPYDHPPHSNQPYPLHSSPYPPHHFPPTAPMIHHQRTAQAQRTPEEMALFLAQQDQITSRMISQVPPQMGQPLHTPSVHHPQQSHPSHPSQSSSSNRPSRYSSYMQSISSTHPSSTIPSLPPYLSTSASTDLIYHNHQRQHEKEEAKEKEKKLMPIERPKLTNDDIIRLVRCRHKSMLAKEQKGERKFTAIGDLDQDDISEFNRYLMIMQSKRPEKEGGKYKQDEHGLITVNGMKMRPRKSTFVSAFSLPMGKQISDYVKKKEDDDRPPIIVLPSTLKYIPKVPLCAEGKVKPQLCRGHENTKERRENPDLFGGKYMEKIQGLFHSVTGDPRRVPNKSTTGEKWEYPFEDGEAPPGMEVRKKGEKGVHFNVEGRMWNPEYDYQLVFEQLHEISERVMGFRFELPPEKRERRSASQTRLFEKDLFERDLTKAEEVPEFGNVIEVKTRSGRIDYDGDLSDCDDGRIAKGREELISYEEKIKEKKRKEEEELEKALDSDYEEDDEEVGQEKEEPKTVKKPLVRDPSKKIHPGYYPVMKDGKEWGRISYYERIEEVGKPFKCCKRFPKVFVDPHVEERDETKLERFPLAAIDRLDRDFKTNKILRQPDMTFYFKNKAGGYIILGSDSTPPIFVQSPLYNAMMGEELDTIVRITKGHEMIIYDENFFNYLLHQAYQYGHKTLYEMKQMLLTRVSTTKGWGEAYQKSTILDALVWIEFSVSNGMKKLDTGPIPVCIYTVVTNIMAILSNVAMIFYLWKENKRKKKKNIVNKDITRVENGLVVSTALNGIIHVVLYAVVTMTGSDLPVPILRRENAFNYESYLFDADGAIEFIRSLLEKGKQVFIVTNNAIRSAKKALEKLENLGFMGLTEDNIVTPNTVLIDLLKRNPHFISKGIYIIGTDGLKDALEEELGVECFGVGPDPMPLNELFPQSIDVERKASSVIVSDDPHFSYMKMIKATNYLLDPNCGFFVTNEDANFHTRSYALPGTGCLTAALRTAALPRIPEVMGKPGDRMASFLIQRFGIDPSKTLMVGDRLDTDIKFGNVNGFDTCWVRTGVHNEEDVRKAKEGEDQTLVPKFTLHFEDII</sequence>
<feature type="region of interest" description="Disordered" evidence="1">
    <location>
        <begin position="600"/>
        <end position="633"/>
    </location>
</feature>
<name>A0A2A6C2U9_PRIPA</name>
<dbReference type="Gene3D" id="3.40.50.1000">
    <property type="entry name" value="HAD superfamily/HAD-like"/>
    <property type="match status" value="2"/>
</dbReference>
<keyword evidence="2" id="KW-0812">Transmembrane</keyword>
<feature type="region of interest" description="Disordered" evidence="1">
    <location>
        <begin position="154"/>
        <end position="219"/>
    </location>
</feature>
<dbReference type="InterPro" id="IPR001132">
    <property type="entry name" value="SMAD_dom_Dwarfin-type"/>
</dbReference>
<dbReference type="NCBIfam" id="TIGR01460">
    <property type="entry name" value="HAD-SF-IIA"/>
    <property type="match status" value="1"/>
</dbReference>
<reference evidence="3" key="2">
    <citation type="submission" date="2022-06" db="UniProtKB">
        <authorList>
            <consortium name="EnsemblMetazoa"/>
        </authorList>
    </citation>
    <scope>IDENTIFICATION</scope>
    <source>
        <strain evidence="3">PS312</strain>
    </source>
</reference>
<feature type="compositionally biased region" description="Low complexity" evidence="1">
    <location>
        <begin position="347"/>
        <end position="391"/>
    </location>
</feature>
<evidence type="ECO:0000313" key="3">
    <source>
        <dbReference type="EnsemblMetazoa" id="PPA02120.1"/>
    </source>
</evidence>
<dbReference type="GO" id="GO:0005737">
    <property type="term" value="C:cytoplasm"/>
    <property type="evidence" value="ECO:0000318"/>
    <property type="project" value="GO_Central"/>
</dbReference>
<dbReference type="InterPro" id="IPR023214">
    <property type="entry name" value="HAD_sf"/>
</dbReference>
<feature type="transmembrane region" description="Helical" evidence="2">
    <location>
        <begin position="1003"/>
        <end position="1024"/>
    </location>
</feature>
<dbReference type="SUPFAM" id="SSF49879">
    <property type="entry name" value="SMAD/FHA domain"/>
    <property type="match status" value="1"/>
</dbReference>
<dbReference type="InterPro" id="IPR036412">
    <property type="entry name" value="HAD-like_sf"/>
</dbReference>
<dbReference type="Pfam" id="PF03166">
    <property type="entry name" value="MH2"/>
    <property type="match status" value="1"/>
</dbReference>
<evidence type="ECO:0000256" key="2">
    <source>
        <dbReference type="SAM" id="Phobius"/>
    </source>
</evidence>
<feature type="compositionally biased region" description="Pro residues" evidence="1">
    <location>
        <begin position="258"/>
        <end position="267"/>
    </location>
</feature>
<keyword evidence="2" id="KW-0472">Membrane</keyword>
<dbReference type="Gene3D" id="2.60.200.10">
    <property type="match status" value="1"/>
</dbReference>
<evidence type="ECO:0000313" key="4">
    <source>
        <dbReference type="Proteomes" id="UP000005239"/>
    </source>
</evidence>
<feature type="compositionally biased region" description="Basic and acidic residues" evidence="1">
    <location>
        <begin position="778"/>
        <end position="794"/>
    </location>
</feature>
<evidence type="ECO:0000256" key="1">
    <source>
        <dbReference type="SAM" id="MobiDB-lite"/>
    </source>
</evidence>
<feature type="region of interest" description="Disordered" evidence="1">
    <location>
        <begin position="256"/>
        <end position="289"/>
    </location>
</feature>
<dbReference type="GO" id="GO:0009791">
    <property type="term" value="P:post-embryonic development"/>
    <property type="evidence" value="ECO:0007669"/>
    <property type="project" value="UniProtKB-ARBA"/>
</dbReference>
<dbReference type="SMART" id="SM00524">
    <property type="entry name" value="DWB"/>
    <property type="match status" value="1"/>
</dbReference>